<dbReference type="InterPro" id="IPR052897">
    <property type="entry name" value="Sec-Metab_Biosynth_Hydrolase"/>
</dbReference>
<reference evidence="2" key="1">
    <citation type="submission" date="2020-11" db="EMBL/GenBank/DDBJ databases">
        <authorList>
            <consortium name="DOE Joint Genome Institute"/>
            <person name="Ahrendt S."/>
            <person name="Riley R."/>
            <person name="Andreopoulos W."/>
            <person name="Labutti K."/>
            <person name="Pangilinan J."/>
            <person name="Ruiz-Duenas F.J."/>
            <person name="Barrasa J.M."/>
            <person name="Sanchez-Garcia M."/>
            <person name="Camarero S."/>
            <person name="Miyauchi S."/>
            <person name="Serrano A."/>
            <person name="Linde D."/>
            <person name="Babiker R."/>
            <person name="Drula E."/>
            <person name="Ayuso-Fernandez I."/>
            <person name="Pacheco R."/>
            <person name="Padilla G."/>
            <person name="Ferreira P."/>
            <person name="Barriuso J."/>
            <person name="Kellner H."/>
            <person name="Castanera R."/>
            <person name="Alfaro M."/>
            <person name="Ramirez L."/>
            <person name="Pisabarro A.G."/>
            <person name="Kuo A."/>
            <person name="Tritt A."/>
            <person name="Lipzen A."/>
            <person name="He G."/>
            <person name="Yan M."/>
            <person name="Ng V."/>
            <person name="Cullen D."/>
            <person name="Martin F."/>
            <person name="Rosso M.-N."/>
            <person name="Henrissat B."/>
            <person name="Hibbett D."/>
            <person name="Martinez A.T."/>
            <person name="Grigoriev I.V."/>
        </authorList>
    </citation>
    <scope>NUCLEOTIDE SEQUENCE</scope>
    <source>
        <strain evidence="2">AH 40177</strain>
    </source>
</reference>
<proteinExistence type="predicted"/>
<evidence type="ECO:0000259" key="1">
    <source>
        <dbReference type="Pfam" id="PF12697"/>
    </source>
</evidence>
<dbReference type="Gene3D" id="3.40.50.1820">
    <property type="entry name" value="alpha/beta hydrolase"/>
    <property type="match status" value="1"/>
</dbReference>
<dbReference type="OrthoDB" id="2931355at2759"/>
<evidence type="ECO:0000313" key="2">
    <source>
        <dbReference type="EMBL" id="KAF9077237.1"/>
    </source>
</evidence>
<dbReference type="AlphaFoldDB" id="A0A9P5UFG1"/>
<comment type="caution">
    <text evidence="2">The sequence shown here is derived from an EMBL/GenBank/DDBJ whole genome shotgun (WGS) entry which is preliminary data.</text>
</comment>
<evidence type="ECO:0000313" key="3">
    <source>
        <dbReference type="Proteomes" id="UP000772434"/>
    </source>
</evidence>
<gene>
    <name evidence="2" type="ORF">BDP27DRAFT_1441958</name>
</gene>
<keyword evidence="3" id="KW-1185">Reference proteome</keyword>
<dbReference type="SUPFAM" id="SSF53474">
    <property type="entry name" value="alpha/beta-Hydrolases"/>
    <property type="match status" value="1"/>
</dbReference>
<dbReference type="InterPro" id="IPR029058">
    <property type="entry name" value="AB_hydrolase_fold"/>
</dbReference>
<organism evidence="2 3">
    <name type="scientific">Rhodocollybia butyracea</name>
    <dbReference type="NCBI Taxonomy" id="206335"/>
    <lineage>
        <taxon>Eukaryota</taxon>
        <taxon>Fungi</taxon>
        <taxon>Dikarya</taxon>
        <taxon>Basidiomycota</taxon>
        <taxon>Agaricomycotina</taxon>
        <taxon>Agaricomycetes</taxon>
        <taxon>Agaricomycetidae</taxon>
        <taxon>Agaricales</taxon>
        <taxon>Marasmiineae</taxon>
        <taxon>Omphalotaceae</taxon>
        <taxon>Rhodocollybia</taxon>
    </lineage>
</organism>
<name>A0A9P5UFG1_9AGAR</name>
<dbReference type="EMBL" id="JADNRY010000004">
    <property type="protein sequence ID" value="KAF9077237.1"/>
    <property type="molecule type" value="Genomic_DNA"/>
</dbReference>
<dbReference type="Proteomes" id="UP000772434">
    <property type="component" value="Unassembled WGS sequence"/>
</dbReference>
<feature type="domain" description="AB hydrolase-1" evidence="1">
    <location>
        <begin position="6"/>
        <end position="188"/>
    </location>
</feature>
<dbReference type="PANTHER" id="PTHR37017:SF11">
    <property type="entry name" value="ESTERASE_LIPASE_THIOESTERASE DOMAIN-CONTAINING PROTEIN"/>
    <property type="match status" value="1"/>
</dbReference>
<protein>
    <recommendedName>
        <fullName evidence="1">AB hydrolase-1 domain-containing protein</fullName>
    </recommendedName>
</protein>
<accession>A0A9P5UFG1</accession>
<dbReference type="Pfam" id="PF12697">
    <property type="entry name" value="Abhydrolase_6"/>
    <property type="match status" value="1"/>
</dbReference>
<dbReference type="InterPro" id="IPR000073">
    <property type="entry name" value="AB_hydrolase_1"/>
</dbReference>
<sequence length="223" mass="24003">MAIQFLIVPGAWHPAQAYFLLADTLQKHGFKASIAAYPSLNPPNPADVSVAKDTAAVRLLLRSVLSGEQDQGNHDEGVKVVVVNHSFGGMIGCAAAYGEHVAGRRERGEKGGVIGIINIAGFTGIEGMSMMQGTGKHADYVRLDKPTLGLCEVENPKEVFFHDVDDDLAQKTIKSLLPHALHVFETAPGPSAATEAAFEGRLAFLKTTEDKALLLRHRIILWV</sequence>
<dbReference type="PANTHER" id="PTHR37017">
    <property type="entry name" value="AB HYDROLASE-1 DOMAIN-CONTAINING PROTEIN-RELATED"/>
    <property type="match status" value="1"/>
</dbReference>